<evidence type="ECO:0000256" key="4">
    <source>
        <dbReference type="ARBA" id="ARBA00022452"/>
    </source>
</evidence>
<keyword evidence="6" id="KW-0472">Membrane</keyword>
<evidence type="ECO:0000256" key="7">
    <source>
        <dbReference type="ARBA" id="ARBA00023237"/>
    </source>
</evidence>
<dbReference type="Gene3D" id="1.20.1600.10">
    <property type="entry name" value="Outer membrane efflux proteins (OEP)"/>
    <property type="match status" value="1"/>
</dbReference>
<evidence type="ECO:0000256" key="6">
    <source>
        <dbReference type="ARBA" id="ARBA00023136"/>
    </source>
</evidence>
<keyword evidence="7" id="KW-0998">Cell outer membrane</keyword>
<organism evidence="8 9">
    <name type="scientific">Variovorax humicola</name>
    <dbReference type="NCBI Taxonomy" id="1769758"/>
    <lineage>
        <taxon>Bacteria</taxon>
        <taxon>Pseudomonadati</taxon>
        <taxon>Pseudomonadota</taxon>
        <taxon>Betaproteobacteria</taxon>
        <taxon>Burkholderiales</taxon>
        <taxon>Comamonadaceae</taxon>
        <taxon>Variovorax</taxon>
    </lineage>
</organism>
<keyword evidence="5" id="KW-0812">Transmembrane</keyword>
<comment type="similarity">
    <text evidence="2">Belongs to the outer membrane factor (OMF) (TC 1.B.17) family.</text>
</comment>
<dbReference type="InterPro" id="IPR003423">
    <property type="entry name" value="OMP_efflux"/>
</dbReference>
<keyword evidence="3" id="KW-0813">Transport</keyword>
<comment type="subcellular location">
    <subcellularLocation>
        <location evidence="1">Cell outer membrane</location>
    </subcellularLocation>
</comment>
<name>A0ABU8VXH8_9BURK</name>
<dbReference type="RefSeq" id="WP_340363163.1">
    <property type="nucleotide sequence ID" value="NZ_JBBKZV010000003.1"/>
</dbReference>
<keyword evidence="4" id="KW-1134">Transmembrane beta strand</keyword>
<dbReference type="PANTHER" id="PTHR30026:SF22">
    <property type="entry name" value="OUTER MEMBRANE EFFLUX PROTEIN"/>
    <property type="match status" value="1"/>
</dbReference>
<evidence type="ECO:0000256" key="1">
    <source>
        <dbReference type="ARBA" id="ARBA00004442"/>
    </source>
</evidence>
<protein>
    <submittedName>
        <fullName evidence="8">TolC family protein</fullName>
    </submittedName>
</protein>
<dbReference type="PANTHER" id="PTHR30026">
    <property type="entry name" value="OUTER MEMBRANE PROTEIN TOLC"/>
    <property type="match status" value="1"/>
</dbReference>
<comment type="caution">
    <text evidence="8">The sequence shown here is derived from an EMBL/GenBank/DDBJ whole genome shotgun (WGS) entry which is preliminary data.</text>
</comment>
<gene>
    <name evidence="8" type="ORF">WKW80_08730</name>
</gene>
<dbReference type="SUPFAM" id="SSF56954">
    <property type="entry name" value="Outer membrane efflux proteins (OEP)"/>
    <property type="match status" value="1"/>
</dbReference>
<keyword evidence="9" id="KW-1185">Reference proteome</keyword>
<evidence type="ECO:0000256" key="3">
    <source>
        <dbReference type="ARBA" id="ARBA00022448"/>
    </source>
</evidence>
<evidence type="ECO:0000256" key="5">
    <source>
        <dbReference type="ARBA" id="ARBA00022692"/>
    </source>
</evidence>
<reference evidence="8 9" key="1">
    <citation type="submission" date="2024-03" db="EMBL/GenBank/DDBJ databases">
        <title>Novel species of the genus Variovorax.</title>
        <authorList>
            <person name="Liu Q."/>
            <person name="Xin Y.-H."/>
        </authorList>
    </citation>
    <scope>NUCLEOTIDE SEQUENCE [LARGE SCALE GENOMIC DNA]</scope>
    <source>
        <strain evidence="8 9">KACC 18501</strain>
    </source>
</reference>
<dbReference type="Pfam" id="PF02321">
    <property type="entry name" value="OEP"/>
    <property type="match status" value="1"/>
</dbReference>
<dbReference type="Proteomes" id="UP001363010">
    <property type="component" value="Unassembled WGS sequence"/>
</dbReference>
<accession>A0ABU8VXH8</accession>
<proteinExistence type="inferred from homology"/>
<evidence type="ECO:0000313" key="8">
    <source>
        <dbReference type="EMBL" id="MEJ8822123.1"/>
    </source>
</evidence>
<evidence type="ECO:0000313" key="9">
    <source>
        <dbReference type="Proteomes" id="UP001363010"/>
    </source>
</evidence>
<evidence type="ECO:0000256" key="2">
    <source>
        <dbReference type="ARBA" id="ARBA00007613"/>
    </source>
</evidence>
<sequence length="470" mass="50410">MKPCGFCNYSASVRHSEPSADLPPFLCCLFMAIALSSFFGPRRPLPVVRMLCACVLGLVSRAACANPIDLDALVGIVVARNPAVLAAAAEARGANEDLSAARWQRFPTFSVQAESQSLHSRDPKASAGTTTALTQPLWMISGSIPAQIEGAQAGATARQARVSEVRYLAAERTVDAWWGGVTATAKMEIASRALARLTEFRSMMRRRVDASVSPVSELDLVSSRVSQAQSDLASAQASQRLFLSRLEELAGEPVGPAALVQAAASLEGSTLQAASALADLSDAQFAEWVDRHPAVRRANSEAQVVKAQAKAKDAERWPQLYVKLQHTTAIDGSRGDSGAFLGLQYTPGAGLSSMDQARAARARAEGATVAIEQQRREELGAFQADWSELRSSREKEEMLLPAIGAARAVLASYERLFIAGRRSWLDVLSAVRELQQNEDALATARTSAVNLVARIQLRAGQQAWQREGAL</sequence>
<dbReference type="InterPro" id="IPR051906">
    <property type="entry name" value="TolC-like"/>
</dbReference>
<dbReference type="EMBL" id="JBBKZV010000003">
    <property type="protein sequence ID" value="MEJ8822123.1"/>
    <property type="molecule type" value="Genomic_DNA"/>
</dbReference>